<evidence type="ECO:0000313" key="7">
    <source>
        <dbReference type="Proteomes" id="UP000001933"/>
    </source>
</evidence>
<dbReference type="AlphaFoldDB" id="Q2LXM2"/>
<feature type="domain" description="Metallo-beta-lactamase" evidence="5">
    <location>
        <begin position="19"/>
        <end position="197"/>
    </location>
</feature>
<keyword evidence="3 6" id="KW-0378">Hydrolase</keyword>
<evidence type="ECO:0000256" key="2">
    <source>
        <dbReference type="ARBA" id="ARBA00022723"/>
    </source>
</evidence>
<keyword evidence="4" id="KW-0862">Zinc</keyword>
<gene>
    <name evidence="6" type="ORF">SYN_00318</name>
</gene>
<protein>
    <submittedName>
        <fullName evidence="6">Zn-dependent hydrolases, including glyoxylases</fullName>
    </submittedName>
</protein>
<dbReference type="SMART" id="SM00849">
    <property type="entry name" value="Lactamase_B"/>
    <property type="match status" value="1"/>
</dbReference>
<evidence type="ECO:0000256" key="4">
    <source>
        <dbReference type="ARBA" id="ARBA00022833"/>
    </source>
</evidence>
<dbReference type="Gene3D" id="3.60.15.10">
    <property type="entry name" value="Ribonuclease Z/Hydroxyacylglutathione hydrolase-like"/>
    <property type="match status" value="1"/>
</dbReference>
<dbReference type="Proteomes" id="UP000001933">
    <property type="component" value="Chromosome"/>
</dbReference>
<accession>Q2LXM2</accession>
<dbReference type="OrthoDB" id="9802991at2"/>
<organism evidence="6 7">
    <name type="scientific">Syntrophus aciditrophicus (strain SB)</name>
    <dbReference type="NCBI Taxonomy" id="56780"/>
    <lineage>
        <taxon>Bacteria</taxon>
        <taxon>Pseudomonadati</taxon>
        <taxon>Thermodesulfobacteriota</taxon>
        <taxon>Syntrophia</taxon>
        <taxon>Syntrophales</taxon>
        <taxon>Syntrophaceae</taxon>
        <taxon>Syntrophus</taxon>
    </lineage>
</organism>
<evidence type="ECO:0000256" key="3">
    <source>
        <dbReference type="ARBA" id="ARBA00022801"/>
    </source>
</evidence>
<dbReference type="InParanoid" id="Q2LXM2"/>
<dbReference type="InterPro" id="IPR051453">
    <property type="entry name" value="MBL_Glyoxalase_II"/>
</dbReference>
<dbReference type="InterPro" id="IPR036866">
    <property type="entry name" value="RibonucZ/Hydroxyglut_hydro"/>
</dbReference>
<evidence type="ECO:0000256" key="1">
    <source>
        <dbReference type="ARBA" id="ARBA00001947"/>
    </source>
</evidence>
<dbReference type="EMBL" id="CP000252">
    <property type="protein sequence ID" value="ABC78833.1"/>
    <property type="molecule type" value="Genomic_DNA"/>
</dbReference>
<dbReference type="eggNOG" id="COG0491">
    <property type="taxonomic scope" value="Bacteria"/>
</dbReference>
<comment type="cofactor">
    <cofactor evidence="1">
        <name>Zn(2+)</name>
        <dbReference type="ChEBI" id="CHEBI:29105"/>
    </cofactor>
</comment>
<dbReference type="RefSeq" id="WP_011418849.1">
    <property type="nucleotide sequence ID" value="NC_007759.1"/>
</dbReference>
<dbReference type="Pfam" id="PF00753">
    <property type="entry name" value="Lactamase_B"/>
    <property type="match status" value="1"/>
</dbReference>
<dbReference type="InterPro" id="IPR001279">
    <property type="entry name" value="Metallo-B-lactamas"/>
</dbReference>
<name>Q2LXM2_SYNAS</name>
<dbReference type="STRING" id="56780.SYN_00318"/>
<evidence type="ECO:0000259" key="5">
    <source>
        <dbReference type="SMART" id="SM00849"/>
    </source>
</evidence>
<dbReference type="HOGENOM" id="CLU_030571_5_3_7"/>
<dbReference type="GO" id="GO:0046872">
    <property type="term" value="F:metal ion binding"/>
    <property type="evidence" value="ECO:0007669"/>
    <property type="project" value="UniProtKB-KW"/>
</dbReference>
<keyword evidence="2" id="KW-0479">Metal-binding</keyword>
<proteinExistence type="predicted"/>
<dbReference type="PANTHER" id="PTHR46233">
    <property type="entry name" value="HYDROXYACYLGLUTATHIONE HYDROLASE GLOC"/>
    <property type="match status" value="1"/>
</dbReference>
<dbReference type="PANTHER" id="PTHR46233:SF3">
    <property type="entry name" value="HYDROXYACYLGLUTATHIONE HYDROLASE GLOC"/>
    <property type="match status" value="1"/>
</dbReference>
<sequence length="222" mass="24989">MKFNDDIFVYEWTEYYDNNCNSYYIGGTAQVLIDPGHARYLPLLLDDMAKDGVRREDIRTIINTHAHSDHIEGSLLFNGSDVKIALHEADVAFYNSEANARLCRMFGQDVPRIDINLILHEGELSLGDETFQIVHAPGHSPGSIGLYWPRTGALFSGDVIFDQNVGRTDFPGGDGNLLKQSIVRLSQLGAEFLFPGHMGMVLGREQVKRNFEMVVQHVFPYI</sequence>
<dbReference type="KEGG" id="sat:SYN_00318"/>
<dbReference type="GO" id="GO:0016787">
    <property type="term" value="F:hydrolase activity"/>
    <property type="evidence" value="ECO:0007669"/>
    <property type="project" value="UniProtKB-KW"/>
</dbReference>
<dbReference type="CDD" id="cd06262">
    <property type="entry name" value="metallo-hydrolase-like_MBL-fold"/>
    <property type="match status" value="1"/>
</dbReference>
<reference evidence="6 7" key="1">
    <citation type="journal article" date="2007" name="Proc. Natl. Acad. Sci. U.S.A.">
        <title>The genome of Syntrophus aciditrophicus: life at the thermodynamic limit of microbial growth.</title>
        <authorList>
            <person name="McInerney M.J."/>
            <person name="Rohlin L."/>
            <person name="Mouttaki H."/>
            <person name="Kim U."/>
            <person name="Krupp R.S."/>
            <person name="Rios-Hernandez L."/>
            <person name="Sieber J."/>
            <person name="Struchtemeyer C.G."/>
            <person name="Bhattacharyya A."/>
            <person name="Campbell J.W."/>
            <person name="Gunsalus R.P."/>
        </authorList>
    </citation>
    <scope>NUCLEOTIDE SEQUENCE [LARGE SCALE GENOMIC DNA]</scope>
    <source>
        <strain evidence="6 7">SB</strain>
    </source>
</reference>
<keyword evidence="7" id="KW-1185">Reference proteome</keyword>
<dbReference type="SUPFAM" id="SSF56281">
    <property type="entry name" value="Metallo-hydrolase/oxidoreductase"/>
    <property type="match status" value="1"/>
</dbReference>
<evidence type="ECO:0000313" key="6">
    <source>
        <dbReference type="EMBL" id="ABC78833.1"/>
    </source>
</evidence>